<evidence type="ECO:0000256" key="1">
    <source>
        <dbReference type="ARBA" id="ARBA00010203"/>
    </source>
</evidence>
<dbReference type="GO" id="GO:0009307">
    <property type="term" value="P:DNA restriction-modification system"/>
    <property type="evidence" value="ECO:0007669"/>
    <property type="project" value="UniProtKB-KW"/>
</dbReference>
<evidence type="ECO:0000256" key="2">
    <source>
        <dbReference type="ARBA" id="ARBA00022603"/>
    </source>
</evidence>
<dbReference type="EMBL" id="CP027033">
    <property type="protein sequence ID" value="AXR81785.1"/>
    <property type="molecule type" value="Genomic_DNA"/>
</dbReference>
<dbReference type="InterPro" id="IPR001091">
    <property type="entry name" value="RM_Methyltransferase"/>
</dbReference>
<dbReference type="SUPFAM" id="SSF53335">
    <property type="entry name" value="S-adenosyl-L-methionine-dependent methyltransferases"/>
    <property type="match status" value="1"/>
</dbReference>
<evidence type="ECO:0000256" key="7">
    <source>
        <dbReference type="ARBA" id="ARBA00049120"/>
    </source>
</evidence>
<dbReference type="REBASE" id="268846">
    <property type="entry name" value="M.NspMgORF1777P"/>
</dbReference>
<dbReference type="GO" id="GO:0015667">
    <property type="term" value="F:site-specific DNA-methyltransferase (cytosine-N4-specific) activity"/>
    <property type="evidence" value="ECO:0007669"/>
    <property type="project" value="UniProtKB-EC"/>
</dbReference>
<dbReference type="GO" id="GO:0008170">
    <property type="term" value="F:N-methyltransferase activity"/>
    <property type="evidence" value="ECO:0007669"/>
    <property type="project" value="InterPro"/>
</dbReference>
<dbReference type="PRINTS" id="PR00508">
    <property type="entry name" value="S21N4MTFRASE"/>
</dbReference>
<accession>A0A346PQJ0</accession>
<dbReference type="Proteomes" id="UP000258613">
    <property type="component" value="Chromosome"/>
</dbReference>
<dbReference type="OrthoDB" id="38200at2157"/>
<feature type="region of interest" description="Disordered" evidence="9">
    <location>
        <begin position="387"/>
        <end position="412"/>
    </location>
</feature>
<dbReference type="Pfam" id="PF01555">
    <property type="entry name" value="N6_N4_Mtase"/>
    <property type="match status" value="1"/>
</dbReference>
<feature type="domain" description="DNA methylase N-4/N-6" evidence="10">
    <location>
        <begin position="52"/>
        <end position="371"/>
    </location>
</feature>
<reference evidence="12" key="1">
    <citation type="submission" date="2018-02" db="EMBL/GenBank/DDBJ databases">
        <title>Phenotypic and genomic properties of facultatively anaerobic sulfur-reducing natronoarchaea from hypersaline soda lakes.</title>
        <authorList>
            <person name="Sorokin D.Y."/>
            <person name="Kublanov I.V."/>
            <person name="Roman P."/>
            <person name="Sinninghe Damste J.S."/>
            <person name="Golyshin P.N."/>
            <person name="Rojo D."/>
            <person name="Ciordia S."/>
            <person name="Mena M.D.C."/>
            <person name="Ferrer M."/>
            <person name="Messina E."/>
            <person name="Smedile F."/>
            <person name="La Spada G."/>
            <person name="La Cono V."/>
            <person name="Yakimov M.M."/>
        </authorList>
    </citation>
    <scope>NUCLEOTIDE SEQUENCE [LARGE SCALE GENOMIC DNA]</scope>
    <source>
        <strain evidence="12">AArc-Mg</strain>
    </source>
</reference>
<dbReference type="GO" id="GO:0003677">
    <property type="term" value="F:DNA binding"/>
    <property type="evidence" value="ECO:0007669"/>
    <property type="project" value="UniProtKB-KW"/>
</dbReference>
<evidence type="ECO:0000313" key="12">
    <source>
        <dbReference type="Proteomes" id="UP000258613"/>
    </source>
</evidence>
<keyword evidence="5 8" id="KW-0680">Restriction system</keyword>
<organism evidence="11 12">
    <name type="scientific">Natrarchaeobaculum sulfurireducens</name>
    <dbReference type="NCBI Taxonomy" id="2044521"/>
    <lineage>
        <taxon>Archaea</taxon>
        <taxon>Methanobacteriati</taxon>
        <taxon>Methanobacteriota</taxon>
        <taxon>Stenosarchaea group</taxon>
        <taxon>Halobacteria</taxon>
        <taxon>Halobacteriales</taxon>
        <taxon>Natrialbaceae</taxon>
        <taxon>Natrarchaeobaculum</taxon>
    </lineage>
</organism>
<comment type="catalytic activity">
    <reaction evidence="7 8">
        <text>a 2'-deoxycytidine in DNA + S-adenosyl-L-methionine = an N(4)-methyl-2'-deoxycytidine in DNA + S-adenosyl-L-homocysteine + H(+)</text>
        <dbReference type="Rhea" id="RHEA:16857"/>
        <dbReference type="Rhea" id="RHEA-COMP:11369"/>
        <dbReference type="Rhea" id="RHEA-COMP:13674"/>
        <dbReference type="ChEBI" id="CHEBI:15378"/>
        <dbReference type="ChEBI" id="CHEBI:57856"/>
        <dbReference type="ChEBI" id="CHEBI:59789"/>
        <dbReference type="ChEBI" id="CHEBI:85452"/>
        <dbReference type="ChEBI" id="CHEBI:137933"/>
        <dbReference type="EC" id="2.1.1.113"/>
    </reaction>
</comment>
<dbReference type="AlphaFoldDB" id="A0A346PQJ0"/>
<dbReference type="GO" id="GO:0032259">
    <property type="term" value="P:methylation"/>
    <property type="evidence" value="ECO:0007669"/>
    <property type="project" value="UniProtKB-KW"/>
</dbReference>
<gene>
    <name evidence="11" type="ORF">AArcMg_1777</name>
</gene>
<evidence type="ECO:0000256" key="6">
    <source>
        <dbReference type="ARBA" id="ARBA00023125"/>
    </source>
</evidence>
<name>A0A346PQJ0_9EURY</name>
<comment type="similarity">
    <text evidence="1">Belongs to the N(4)/N(6)-methyltransferase family. N(4) subfamily.</text>
</comment>
<evidence type="ECO:0000256" key="8">
    <source>
        <dbReference type="RuleBase" id="RU362026"/>
    </source>
</evidence>
<dbReference type="InterPro" id="IPR017985">
    <property type="entry name" value="MeTrfase_CN4_CS"/>
</dbReference>
<evidence type="ECO:0000256" key="4">
    <source>
        <dbReference type="ARBA" id="ARBA00022691"/>
    </source>
</evidence>
<evidence type="ECO:0000259" key="10">
    <source>
        <dbReference type="Pfam" id="PF01555"/>
    </source>
</evidence>
<keyword evidence="3 11" id="KW-0808">Transferase</keyword>
<evidence type="ECO:0000313" key="11">
    <source>
        <dbReference type="EMBL" id="AXR81785.1"/>
    </source>
</evidence>
<sequence>MASEPAFVTAAGIEGDLVREDDSYPEPNRPVQGASYCGDSRNLLEELDDESIDLVVTSPPFGLRNKKQYGNEDPEDYNEWFLQFAREVYRVLDDEGSFVIDIGGGWEKGKPIRSLYHFKLLLELADEEGKMATKWDKKFNLAQEFYWYNPAKLPTPAQWVTIDRIRLKDAVNHVWWFTKGEGREKPDNRNVLKPYSDSQKHLMENGYKSRLRPSEHDISDKFDSPKQKDGAIRPNFWKVLYEAGHSQDLYHLLETVDIPPELMEVALENDLVEELADVAINPYLEDEVREVANTRSQTKYIKACKLHDREDDIHPARFPRELPEFFIDFVTEPGDVVLDIFAGSNTVGQVAQQMGRKWLAFEFEENYVETSRFRFRSWDTIEQEAVEVDEEQQQLDETVSESQDEAAETTLK</sequence>
<keyword evidence="6" id="KW-0238">DNA-binding</keyword>
<keyword evidence="2 8" id="KW-0489">Methyltransferase</keyword>
<protein>
    <recommendedName>
        <fullName evidence="8">Type II methyltransferase</fullName>
        <ecNumber evidence="8">2.1.1.113</ecNumber>
    </recommendedName>
    <alternativeName>
        <fullName evidence="8">N-4 cytosine-specific methyltransferase</fullName>
    </alternativeName>
</protein>
<evidence type="ECO:0000256" key="5">
    <source>
        <dbReference type="ARBA" id="ARBA00022747"/>
    </source>
</evidence>
<evidence type="ECO:0000256" key="9">
    <source>
        <dbReference type="SAM" id="MobiDB-lite"/>
    </source>
</evidence>
<dbReference type="EC" id="2.1.1.113" evidence="8"/>
<keyword evidence="4 8" id="KW-0949">S-adenosyl-L-methionine</keyword>
<dbReference type="InterPro" id="IPR029063">
    <property type="entry name" value="SAM-dependent_MTases_sf"/>
</dbReference>
<dbReference type="KEGG" id="nag:AArcMg_1777"/>
<evidence type="ECO:0000256" key="3">
    <source>
        <dbReference type="ARBA" id="ARBA00022679"/>
    </source>
</evidence>
<keyword evidence="12" id="KW-1185">Reference proteome</keyword>
<dbReference type="InterPro" id="IPR002941">
    <property type="entry name" value="DNA_methylase_N4/N6"/>
</dbReference>
<dbReference type="Gene3D" id="3.40.50.150">
    <property type="entry name" value="Vaccinia Virus protein VP39"/>
    <property type="match status" value="2"/>
</dbReference>
<proteinExistence type="inferred from homology"/>
<dbReference type="PROSITE" id="PS00093">
    <property type="entry name" value="N4_MTASE"/>
    <property type="match status" value="1"/>
</dbReference>